<sequence>MNGGNEMDRFALSVQDLTKTFGGVMAVDKCSLDLEEGVIAGLIGPNGAGKTTLFEVLSGLLAPDSGKIFLGEQEITHVQAHKRVGLGLGRTFQITRSLRKLQVLDNLKLAAQSQLGESIGNVWLRPRAVREQERMIEDKALEMLKFLNLYELRDEYAGNLSGGQK</sequence>
<accession>X1FH24</accession>
<evidence type="ECO:0000256" key="3">
    <source>
        <dbReference type="ARBA" id="ARBA00022840"/>
    </source>
</evidence>
<dbReference type="InterPro" id="IPR003439">
    <property type="entry name" value="ABC_transporter-like_ATP-bd"/>
</dbReference>
<evidence type="ECO:0000313" key="5">
    <source>
        <dbReference type="EMBL" id="GAH31830.1"/>
    </source>
</evidence>
<proteinExistence type="predicted"/>
<dbReference type="AlphaFoldDB" id="X1FH24"/>
<dbReference type="GO" id="GO:0016887">
    <property type="term" value="F:ATP hydrolysis activity"/>
    <property type="evidence" value="ECO:0007669"/>
    <property type="project" value="InterPro"/>
</dbReference>
<dbReference type="InterPro" id="IPR027417">
    <property type="entry name" value="P-loop_NTPase"/>
</dbReference>
<dbReference type="Pfam" id="PF00005">
    <property type="entry name" value="ABC_tran"/>
    <property type="match status" value="1"/>
</dbReference>
<feature type="non-terminal residue" evidence="5">
    <location>
        <position position="165"/>
    </location>
</feature>
<dbReference type="SUPFAM" id="SSF52540">
    <property type="entry name" value="P-loop containing nucleoside triphosphate hydrolases"/>
    <property type="match status" value="1"/>
</dbReference>
<evidence type="ECO:0000256" key="2">
    <source>
        <dbReference type="ARBA" id="ARBA00022741"/>
    </source>
</evidence>
<gene>
    <name evidence="5" type="ORF">S03H2_23586</name>
</gene>
<dbReference type="PANTHER" id="PTHR45772">
    <property type="entry name" value="CONSERVED COMPONENT OF ABC TRANSPORTER FOR NATURAL AMINO ACIDS-RELATED"/>
    <property type="match status" value="1"/>
</dbReference>
<keyword evidence="2" id="KW-0547">Nucleotide-binding</keyword>
<dbReference type="GO" id="GO:0005524">
    <property type="term" value="F:ATP binding"/>
    <property type="evidence" value="ECO:0007669"/>
    <property type="project" value="UniProtKB-KW"/>
</dbReference>
<dbReference type="GO" id="GO:0005886">
    <property type="term" value="C:plasma membrane"/>
    <property type="evidence" value="ECO:0007669"/>
    <property type="project" value="TreeGrafter"/>
</dbReference>
<dbReference type="InterPro" id="IPR051120">
    <property type="entry name" value="ABC_AA/LPS_Transport"/>
</dbReference>
<comment type="caution">
    <text evidence="5">The sequence shown here is derived from an EMBL/GenBank/DDBJ whole genome shotgun (WGS) entry which is preliminary data.</text>
</comment>
<evidence type="ECO:0000259" key="4">
    <source>
        <dbReference type="Pfam" id="PF00005"/>
    </source>
</evidence>
<feature type="domain" description="ABC transporter" evidence="4">
    <location>
        <begin position="28"/>
        <end position="165"/>
    </location>
</feature>
<organism evidence="5">
    <name type="scientific">marine sediment metagenome</name>
    <dbReference type="NCBI Taxonomy" id="412755"/>
    <lineage>
        <taxon>unclassified sequences</taxon>
        <taxon>metagenomes</taxon>
        <taxon>ecological metagenomes</taxon>
    </lineage>
</organism>
<evidence type="ECO:0000256" key="1">
    <source>
        <dbReference type="ARBA" id="ARBA00022448"/>
    </source>
</evidence>
<keyword evidence="1" id="KW-0813">Transport</keyword>
<dbReference type="PANTHER" id="PTHR45772:SF9">
    <property type="entry name" value="CONSERVED COMPONENT OF ABC TRANSPORTER FOR NATURAL AMINO ACIDS"/>
    <property type="match status" value="1"/>
</dbReference>
<protein>
    <recommendedName>
        <fullName evidence="4">ABC transporter domain-containing protein</fullName>
    </recommendedName>
</protein>
<dbReference type="Gene3D" id="3.40.50.300">
    <property type="entry name" value="P-loop containing nucleotide triphosphate hydrolases"/>
    <property type="match status" value="1"/>
</dbReference>
<dbReference type="EMBL" id="BARU01012916">
    <property type="protein sequence ID" value="GAH31830.1"/>
    <property type="molecule type" value="Genomic_DNA"/>
</dbReference>
<reference evidence="5" key="1">
    <citation type="journal article" date="2014" name="Front. Microbiol.">
        <title>High frequency of phylogenetically diverse reductive dehalogenase-homologous genes in deep subseafloor sedimentary metagenomes.</title>
        <authorList>
            <person name="Kawai M."/>
            <person name="Futagami T."/>
            <person name="Toyoda A."/>
            <person name="Takaki Y."/>
            <person name="Nishi S."/>
            <person name="Hori S."/>
            <person name="Arai W."/>
            <person name="Tsubouchi T."/>
            <person name="Morono Y."/>
            <person name="Uchiyama I."/>
            <person name="Ito T."/>
            <person name="Fujiyama A."/>
            <person name="Inagaki F."/>
            <person name="Takami H."/>
        </authorList>
    </citation>
    <scope>NUCLEOTIDE SEQUENCE</scope>
    <source>
        <strain evidence="5">Expedition CK06-06</strain>
    </source>
</reference>
<keyword evidence="3" id="KW-0067">ATP-binding</keyword>
<name>X1FH24_9ZZZZ</name>